<dbReference type="Proteomes" id="UP000593565">
    <property type="component" value="Unassembled WGS sequence"/>
</dbReference>
<dbReference type="EMBL" id="JAAGNN010000004">
    <property type="protein sequence ID" value="KAF4090403.1"/>
    <property type="molecule type" value="Genomic_DNA"/>
</dbReference>
<name>A0A7J6B5L3_AMEME</name>
<dbReference type="AlphaFoldDB" id="A0A7J6B5L3"/>
<organism evidence="1 2">
    <name type="scientific">Ameiurus melas</name>
    <name type="common">Black bullhead</name>
    <name type="synonym">Silurus melas</name>
    <dbReference type="NCBI Taxonomy" id="219545"/>
    <lineage>
        <taxon>Eukaryota</taxon>
        <taxon>Metazoa</taxon>
        <taxon>Chordata</taxon>
        <taxon>Craniata</taxon>
        <taxon>Vertebrata</taxon>
        <taxon>Euteleostomi</taxon>
        <taxon>Actinopterygii</taxon>
        <taxon>Neopterygii</taxon>
        <taxon>Teleostei</taxon>
        <taxon>Ostariophysi</taxon>
        <taxon>Siluriformes</taxon>
        <taxon>Ictaluridae</taxon>
        <taxon>Ameiurus</taxon>
    </lineage>
</organism>
<reference evidence="1 2" key="1">
    <citation type="submission" date="2020-02" db="EMBL/GenBank/DDBJ databases">
        <title>A chromosome-scale genome assembly of the black bullhead catfish (Ameiurus melas).</title>
        <authorList>
            <person name="Wen M."/>
            <person name="Zham M."/>
            <person name="Cabau C."/>
            <person name="Klopp C."/>
            <person name="Donnadieu C."/>
            <person name="Roques C."/>
            <person name="Bouchez O."/>
            <person name="Lampietro C."/>
            <person name="Jouanno E."/>
            <person name="Herpin A."/>
            <person name="Louis A."/>
            <person name="Berthelot C."/>
            <person name="Parey E."/>
            <person name="Roest-Crollius H."/>
            <person name="Braasch I."/>
            <person name="Postlethwait J."/>
            <person name="Robinson-Rechavi M."/>
            <person name="Echchiki A."/>
            <person name="Begum T."/>
            <person name="Montfort J."/>
            <person name="Schartl M."/>
            <person name="Bobe J."/>
            <person name="Guiguen Y."/>
        </authorList>
    </citation>
    <scope>NUCLEOTIDE SEQUENCE [LARGE SCALE GENOMIC DNA]</scope>
    <source>
        <strain evidence="1">M_S1</strain>
        <tissue evidence="1">Blood</tissue>
    </source>
</reference>
<protein>
    <submittedName>
        <fullName evidence="1">Uncharacterized protein</fullName>
    </submittedName>
</protein>
<comment type="caution">
    <text evidence="1">The sequence shown here is derived from an EMBL/GenBank/DDBJ whole genome shotgun (WGS) entry which is preliminary data.</text>
</comment>
<accession>A0A7J6B5L3</accession>
<evidence type="ECO:0000313" key="2">
    <source>
        <dbReference type="Proteomes" id="UP000593565"/>
    </source>
</evidence>
<keyword evidence="2" id="KW-1185">Reference proteome</keyword>
<gene>
    <name evidence="1" type="ORF">AMELA_G00051380</name>
</gene>
<evidence type="ECO:0000313" key="1">
    <source>
        <dbReference type="EMBL" id="KAF4090403.1"/>
    </source>
</evidence>
<proteinExistence type="predicted"/>
<sequence>MLCLVCPQRAITALPLPWRQCPLWVRRAGEVALDLRHIFFPVDLLTDPASDRRHSVLGLPQTSQLLKREDVVVSVGSLVCVCVCKRKPMLAARGLNSSFLFQEEPNM</sequence>